<dbReference type="InterPro" id="IPR051199">
    <property type="entry name" value="LPS_LOS_Heptosyltrfase"/>
</dbReference>
<name>A0ABR6GTQ5_9BURK</name>
<comment type="caution">
    <text evidence="4">The sequence shown here is derived from an EMBL/GenBank/DDBJ whole genome shotgun (WGS) entry which is preliminary data.</text>
</comment>
<dbReference type="Pfam" id="PF01075">
    <property type="entry name" value="Glyco_transf_9"/>
    <property type="match status" value="1"/>
</dbReference>
<accession>A0ABR6GTQ5</accession>
<keyword evidence="5" id="KW-1185">Reference proteome</keyword>
<keyword evidence="2 4" id="KW-0808">Transferase</keyword>
<dbReference type="EC" id="2.4.-.-" evidence="4"/>
<evidence type="ECO:0000313" key="4">
    <source>
        <dbReference type="EMBL" id="MBB3195476.1"/>
    </source>
</evidence>
<evidence type="ECO:0000256" key="3">
    <source>
        <dbReference type="SAM" id="MobiDB-lite"/>
    </source>
</evidence>
<proteinExistence type="predicted"/>
<dbReference type="SUPFAM" id="SSF53756">
    <property type="entry name" value="UDP-Glycosyltransferase/glycogen phosphorylase"/>
    <property type="match status" value="1"/>
</dbReference>
<feature type="compositionally biased region" description="Polar residues" evidence="3">
    <location>
        <begin position="358"/>
        <end position="367"/>
    </location>
</feature>
<dbReference type="InterPro" id="IPR002201">
    <property type="entry name" value="Glyco_trans_9"/>
</dbReference>
<gene>
    <name evidence="4" type="ORF">FHS28_002882</name>
</gene>
<keyword evidence="1 4" id="KW-0328">Glycosyltransferase</keyword>
<dbReference type="GO" id="GO:0016757">
    <property type="term" value="F:glycosyltransferase activity"/>
    <property type="evidence" value="ECO:0007669"/>
    <property type="project" value="UniProtKB-KW"/>
</dbReference>
<dbReference type="CDD" id="cd03789">
    <property type="entry name" value="GT9_LPS_heptosyltransferase"/>
    <property type="match status" value="1"/>
</dbReference>
<organism evidence="4 5">
    <name type="scientific">Roseateles terrae</name>
    <dbReference type="NCBI Taxonomy" id="431060"/>
    <lineage>
        <taxon>Bacteria</taxon>
        <taxon>Pseudomonadati</taxon>
        <taxon>Pseudomonadota</taxon>
        <taxon>Betaproteobacteria</taxon>
        <taxon>Burkholderiales</taxon>
        <taxon>Sphaerotilaceae</taxon>
        <taxon>Roseateles</taxon>
    </lineage>
</organism>
<dbReference type="Gene3D" id="3.40.50.2000">
    <property type="entry name" value="Glycogen Phosphorylase B"/>
    <property type="match status" value="2"/>
</dbReference>
<protein>
    <submittedName>
        <fullName evidence="4">Heptosyltransferase-2</fullName>
        <ecNumber evidence="4">2.4.-.-</ecNumber>
    </submittedName>
</protein>
<evidence type="ECO:0000313" key="5">
    <source>
        <dbReference type="Proteomes" id="UP000574369"/>
    </source>
</evidence>
<dbReference type="PANTHER" id="PTHR30160">
    <property type="entry name" value="TETRAACYLDISACCHARIDE 4'-KINASE-RELATED"/>
    <property type="match status" value="1"/>
</dbReference>
<sequence length="367" mass="39901">MNACPRVGGRPDTRPKTAVHMRHNGMGDLVWHAEYFRLVAATSRDGQVTVVVPPSARALDLLGHEPWVREVLDYDRRPRRSEGRTGRHSGLFGPLRFGAELATRQLDRMVLFSDRPGRALVACLRAGIPTRIGFGSTWLQRRLLTDGPRVPLYRGTAVGLYHDATALALANGWSHMPMVPRLTVRPEAMHRMRARLAGMPWPLHVLAIGASESYKQWGTRRFTALTQLLATRGHGVVLLGGPAETGLSLEILTALPAVLRSRVLALTDLPVPDSVAVLSLAQTCIGNDTGMSNIAAAVGTSTYIVLGPRPPLDHDPVHITLLQAPALEDIRAEQVLEQVLKLRDAPRGASSVEPVEATTPSRPINAT</sequence>
<dbReference type="Proteomes" id="UP000574369">
    <property type="component" value="Unassembled WGS sequence"/>
</dbReference>
<feature type="region of interest" description="Disordered" evidence="3">
    <location>
        <begin position="347"/>
        <end position="367"/>
    </location>
</feature>
<dbReference type="EMBL" id="JACHXO010000005">
    <property type="protein sequence ID" value="MBB3195476.1"/>
    <property type="molecule type" value="Genomic_DNA"/>
</dbReference>
<evidence type="ECO:0000256" key="1">
    <source>
        <dbReference type="ARBA" id="ARBA00022676"/>
    </source>
</evidence>
<dbReference type="RefSeq" id="WP_088451636.1">
    <property type="nucleotide sequence ID" value="NZ_JACHXO010000005.1"/>
</dbReference>
<dbReference type="PANTHER" id="PTHR30160:SF23">
    <property type="match status" value="1"/>
</dbReference>
<reference evidence="4 5" key="1">
    <citation type="submission" date="2020-08" db="EMBL/GenBank/DDBJ databases">
        <title>Genomic Encyclopedia of Type Strains, Phase III (KMG-III): the genomes of soil and plant-associated and newly described type strains.</title>
        <authorList>
            <person name="Whitman W."/>
        </authorList>
    </citation>
    <scope>NUCLEOTIDE SEQUENCE [LARGE SCALE GENOMIC DNA]</scope>
    <source>
        <strain evidence="4 5">CECT 7247</strain>
    </source>
</reference>
<evidence type="ECO:0000256" key="2">
    <source>
        <dbReference type="ARBA" id="ARBA00022679"/>
    </source>
</evidence>